<evidence type="ECO:0000256" key="1">
    <source>
        <dbReference type="SAM" id="MobiDB-lite"/>
    </source>
</evidence>
<sequence length="109" mass="11976">MQRLVGRKKKSSLLIGSGAGSSSKETNKEQRDSSPRDNSDTPLILTLGAIFSSYQSTALSFLRKPSSSIDRLLEKAPEDLKNLKKEDLRMLEGELDKDEDSAAEKPPPV</sequence>
<reference evidence="2 3" key="1">
    <citation type="submission" date="2024-05" db="EMBL/GenBank/DDBJ databases">
        <title>Culex pipiens pipiens assembly and annotation.</title>
        <authorList>
            <person name="Alout H."/>
            <person name="Durand T."/>
        </authorList>
    </citation>
    <scope>NUCLEOTIDE SEQUENCE [LARGE SCALE GENOMIC DNA]</scope>
    <source>
        <strain evidence="2">HA-2024</strain>
        <tissue evidence="2">Whole body</tissue>
    </source>
</reference>
<evidence type="ECO:0000313" key="2">
    <source>
        <dbReference type="EMBL" id="KAL1400140.1"/>
    </source>
</evidence>
<proteinExistence type="predicted"/>
<keyword evidence="3" id="KW-1185">Reference proteome</keyword>
<feature type="compositionally biased region" description="Low complexity" evidence="1">
    <location>
        <begin position="12"/>
        <end position="24"/>
    </location>
</feature>
<organism evidence="2 3">
    <name type="scientific">Culex pipiens pipiens</name>
    <name type="common">Northern house mosquito</name>
    <dbReference type="NCBI Taxonomy" id="38569"/>
    <lineage>
        <taxon>Eukaryota</taxon>
        <taxon>Metazoa</taxon>
        <taxon>Ecdysozoa</taxon>
        <taxon>Arthropoda</taxon>
        <taxon>Hexapoda</taxon>
        <taxon>Insecta</taxon>
        <taxon>Pterygota</taxon>
        <taxon>Neoptera</taxon>
        <taxon>Endopterygota</taxon>
        <taxon>Diptera</taxon>
        <taxon>Nematocera</taxon>
        <taxon>Culicoidea</taxon>
        <taxon>Culicidae</taxon>
        <taxon>Culicinae</taxon>
        <taxon>Culicini</taxon>
        <taxon>Culex</taxon>
        <taxon>Culex</taxon>
    </lineage>
</organism>
<evidence type="ECO:0000313" key="3">
    <source>
        <dbReference type="Proteomes" id="UP001562425"/>
    </source>
</evidence>
<name>A0ABD1DKF6_CULPP</name>
<feature type="compositionally biased region" description="Basic and acidic residues" evidence="1">
    <location>
        <begin position="25"/>
        <end position="39"/>
    </location>
</feature>
<accession>A0ABD1DKF6</accession>
<feature type="region of interest" description="Disordered" evidence="1">
    <location>
        <begin position="1"/>
        <end position="42"/>
    </location>
</feature>
<feature type="compositionally biased region" description="Basic residues" evidence="1">
    <location>
        <begin position="1"/>
        <end position="11"/>
    </location>
</feature>
<gene>
    <name evidence="2" type="ORF">pipiens_001156</name>
</gene>
<dbReference type="Proteomes" id="UP001562425">
    <property type="component" value="Unassembled WGS sequence"/>
</dbReference>
<comment type="caution">
    <text evidence="2">The sequence shown here is derived from an EMBL/GenBank/DDBJ whole genome shotgun (WGS) entry which is preliminary data.</text>
</comment>
<protein>
    <submittedName>
        <fullName evidence="2">Uncharacterized protein</fullName>
    </submittedName>
</protein>
<dbReference type="EMBL" id="JBEHCU010005346">
    <property type="protein sequence ID" value="KAL1400140.1"/>
    <property type="molecule type" value="Genomic_DNA"/>
</dbReference>
<dbReference type="AlphaFoldDB" id="A0ABD1DKF6"/>